<dbReference type="EMBL" id="LUTU01000012">
    <property type="protein sequence ID" value="OAJ66916.1"/>
    <property type="molecule type" value="Genomic_DNA"/>
</dbReference>
<dbReference type="InterPro" id="IPR001563">
    <property type="entry name" value="Peptidase_S10"/>
</dbReference>
<dbReference type="AlphaFoldDB" id="A0A1B6VI80"/>
<organism evidence="2 3">
    <name type="scientific">Gluconobacter cerinus</name>
    <dbReference type="NCBI Taxonomy" id="38307"/>
    <lineage>
        <taxon>Bacteria</taxon>
        <taxon>Pseudomonadati</taxon>
        <taxon>Pseudomonadota</taxon>
        <taxon>Alphaproteobacteria</taxon>
        <taxon>Acetobacterales</taxon>
        <taxon>Acetobacteraceae</taxon>
        <taxon>Gluconobacter</taxon>
    </lineage>
</organism>
<evidence type="ECO:0000313" key="2">
    <source>
        <dbReference type="EMBL" id="OAJ66916.1"/>
    </source>
</evidence>
<accession>A0A1B6VI80</accession>
<dbReference type="Gene3D" id="3.40.50.1820">
    <property type="entry name" value="alpha/beta hydrolase"/>
    <property type="match status" value="1"/>
</dbReference>
<dbReference type="Proteomes" id="UP000077786">
    <property type="component" value="Unassembled WGS sequence"/>
</dbReference>
<comment type="caution">
    <text evidence="2">The sequence shown here is derived from an EMBL/GenBank/DDBJ whole genome shotgun (WGS) entry which is preliminary data.</text>
</comment>
<keyword evidence="2" id="KW-0378">Hydrolase</keyword>
<keyword evidence="2" id="KW-0645">Protease</keyword>
<dbReference type="GO" id="GO:0006508">
    <property type="term" value="P:proteolysis"/>
    <property type="evidence" value="ECO:0007669"/>
    <property type="project" value="InterPro"/>
</dbReference>
<dbReference type="RefSeq" id="WP_063905494.1">
    <property type="nucleotide sequence ID" value="NZ_LUTU01000012.1"/>
</dbReference>
<dbReference type="PATRIC" id="fig|38307.3.peg.2558"/>
<evidence type="ECO:0000313" key="3">
    <source>
        <dbReference type="Proteomes" id="UP000077786"/>
    </source>
</evidence>
<dbReference type="SUPFAM" id="SSF53474">
    <property type="entry name" value="alpha/beta-Hydrolases"/>
    <property type="match status" value="1"/>
</dbReference>
<reference evidence="2 3" key="1">
    <citation type="submission" date="2016-03" db="EMBL/GenBank/DDBJ databases">
        <title>Draft genome sequence of Gluconobacter cerinus strain CECT 9110.</title>
        <authorList>
            <person name="Sainz F."/>
            <person name="Mas A."/>
            <person name="Torija M.J."/>
        </authorList>
    </citation>
    <scope>NUCLEOTIDE SEQUENCE [LARGE SCALE GENOMIC DNA]</scope>
    <source>
        <strain evidence="2 3">CECT 9110</strain>
    </source>
</reference>
<name>A0A1B6VI80_9PROT</name>
<gene>
    <name evidence="2" type="ORF">A0123_02453</name>
</gene>
<feature type="signal peptide" evidence="1">
    <location>
        <begin position="1"/>
        <end position="30"/>
    </location>
</feature>
<proteinExistence type="predicted"/>
<dbReference type="Pfam" id="PF00450">
    <property type="entry name" value="Peptidase_S10"/>
    <property type="match status" value="1"/>
</dbReference>
<dbReference type="InterPro" id="IPR029058">
    <property type="entry name" value="AB_hydrolase_fold"/>
</dbReference>
<evidence type="ECO:0000256" key="1">
    <source>
        <dbReference type="SAM" id="SignalP"/>
    </source>
</evidence>
<keyword evidence="2" id="KW-0121">Carboxypeptidase</keyword>
<dbReference type="GO" id="GO:0004185">
    <property type="term" value="F:serine-type carboxypeptidase activity"/>
    <property type="evidence" value="ECO:0007669"/>
    <property type="project" value="InterPro"/>
</dbReference>
<protein>
    <submittedName>
        <fullName evidence="2">Carboxypeptidase-like protein</fullName>
    </submittedName>
</protein>
<feature type="chain" id="PRO_5008590107" evidence="1">
    <location>
        <begin position="31"/>
        <end position="509"/>
    </location>
</feature>
<keyword evidence="1" id="KW-0732">Signal</keyword>
<sequence length="509" mass="56250">MLRRSEPGRQSFLPGLCLVATALFPLTLHAAESSPFAACALNKTISGKLSLKGKTWTYERRLATLTLHDAKGNPTACLSYVSYTADRSPSRPVTFFFNGGPGSSGLFLQLGSFGPLRVPAEASRLAEDAPYNASSNPMTLLDASDLVFVDPVGTGFSHPLGEKKNADFWGVDQDAAASADFVAAYLDSARRWNVPLYLFGESYGTTRISVTSRVLAERGIFLNGLIFMSTVLNYGERLPGMDMTTLGYLPTYAAIAWFHRKSGYQNLNLNALISQAQSFAATAYMQALWQGKNLDLTTERAVTGELARYTGLSIETIRAHALRPDVNTFRSELLKSDALIIGRYDARATASMSYLAPDAPDFDPSNENVRTPLTTVWNKQLGQDFGYDGERSYVIYDNTTSSAWDWRHKAKGRSRLLETAVTGGDLAETMARNPGMRVIFLNGLYDLAAPFSLTAYDIRHLNLPISQIQKTSFCRYPAGHMMYFDNHALEIISQDLHKFYDNKAPCYHK</sequence>